<evidence type="ECO:0000313" key="4">
    <source>
        <dbReference type="Proteomes" id="UP000095621"/>
    </source>
</evidence>
<dbReference type="Proteomes" id="UP000095621">
    <property type="component" value="Unassembled WGS sequence"/>
</dbReference>
<dbReference type="AlphaFoldDB" id="A0A174YR99"/>
<evidence type="ECO:0000313" key="5">
    <source>
        <dbReference type="Proteomes" id="UP000095780"/>
    </source>
</evidence>
<proteinExistence type="predicted"/>
<feature type="transmembrane region" description="Helical" evidence="1">
    <location>
        <begin position="19"/>
        <end position="36"/>
    </location>
</feature>
<keyword evidence="1" id="KW-0812">Transmembrane</keyword>
<keyword evidence="1" id="KW-1133">Transmembrane helix</keyword>
<evidence type="ECO:0000313" key="2">
    <source>
        <dbReference type="EMBL" id="CUQ77634.1"/>
    </source>
</evidence>
<reference evidence="4 5" key="1">
    <citation type="submission" date="2015-09" db="EMBL/GenBank/DDBJ databases">
        <authorList>
            <consortium name="Pathogen Informatics"/>
        </authorList>
    </citation>
    <scope>NUCLEOTIDE SEQUENCE [LARGE SCALE GENOMIC DNA]</scope>
    <source>
        <strain evidence="2 4">2789STDY5834875</strain>
        <strain evidence="3 5">2789STDY5834878</strain>
    </source>
</reference>
<feature type="transmembrane region" description="Helical" evidence="1">
    <location>
        <begin position="42"/>
        <end position="61"/>
    </location>
</feature>
<sequence>MIEGTVEQIVKVTAPKISIFYRIILVIACLLAATTIVQTGWLGVIVLVIFIFFTVFVFEYYNAEYEYSYVNGSLTIDKIMAKSVRKNVGSFDLTRATLVAKVNSQEALGKARQQLRTYNCSSGVDDPGDIVIYTYDNDSNEMIRLFMLPDDSMKEAIVSAIGNGVAHL</sequence>
<evidence type="ECO:0000313" key="3">
    <source>
        <dbReference type="EMBL" id="CUQ82196.1"/>
    </source>
</evidence>
<gene>
    <name evidence="2" type="ORF">ERS852490_01702</name>
    <name evidence="3" type="ORF">ERS852492_00943</name>
</gene>
<evidence type="ECO:0000256" key="1">
    <source>
        <dbReference type="SAM" id="Phobius"/>
    </source>
</evidence>
<dbReference type="InterPro" id="IPR046088">
    <property type="entry name" value="DUF6106"/>
</dbReference>
<dbReference type="Pfam" id="PF19601">
    <property type="entry name" value="DUF6106"/>
    <property type="match status" value="1"/>
</dbReference>
<dbReference type="RefSeq" id="WP_022098777.1">
    <property type="nucleotide sequence ID" value="NZ_CABIXW010000002.1"/>
</dbReference>
<keyword evidence="1" id="KW-0472">Membrane</keyword>
<dbReference type="EMBL" id="CZBU01000003">
    <property type="protein sequence ID" value="CUQ77634.1"/>
    <property type="molecule type" value="Genomic_DNA"/>
</dbReference>
<dbReference type="Proteomes" id="UP000095780">
    <property type="component" value="Unassembled WGS sequence"/>
</dbReference>
<organism evidence="2 4">
    <name type="scientific">Lachnospira eligens</name>
    <dbReference type="NCBI Taxonomy" id="39485"/>
    <lineage>
        <taxon>Bacteria</taxon>
        <taxon>Bacillati</taxon>
        <taxon>Bacillota</taxon>
        <taxon>Clostridia</taxon>
        <taxon>Lachnospirales</taxon>
        <taxon>Lachnospiraceae</taxon>
        <taxon>Lachnospira</taxon>
    </lineage>
</organism>
<name>A0A174YR99_9FIRM</name>
<dbReference type="OrthoDB" id="2062630at2"/>
<protein>
    <submittedName>
        <fullName evidence="2">Uncharacterized protein</fullName>
    </submittedName>
</protein>
<dbReference type="EMBL" id="CZBV01000002">
    <property type="protein sequence ID" value="CUQ82196.1"/>
    <property type="molecule type" value="Genomic_DNA"/>
</dbReference>
<accession>A0A174YR99</accession>